<proteinExistence type="predicted"/>
<keyword evidence="1" id="KW-1133">Transmembrane helix</keyword>
<evidence type="ECO:0008006" key="4">
    <source>
        <dbReference type="Google" id="ProtNLM"/>
    </source>
</evidence>
<evidence type="ECO:0000256" key="1">
    <source>
        <dbReference type="SAM" id="Phobius"/>
    </source>
</evidence>
<feature type="transmembrane region" description="Helical" evidence="1">
    <location>
        <begin position="115"/>
        <end position="134"/>
    </location>
</feature>
<dbReference type="AlphaFoldDB" id="A0A2T5BTN0"/>
<evidence type="ECO:0000313" key="2">
    <source>
        <dbReference type="EMBL" id="PTN02786.1"/>
    </source>
</evidence>
<protein>
    <recommendedName>
        <fullName evidence="4">DoxX-like protein</fullName>
    </recommendedName>
</protein>
<feature type="transmembrane region" description="Helical" evidence="1">
    <location>
        <begin position="55"/>
        <end position="77"/>
    </location>
</feature>
<keyword evidence="3" id="KW-1185">Reference proteome</keyword>
<feature type="transmembrane region" description="Helical" evidence="1">
    <location>
        <begin position="84"/>
        <end position="103"/>
    </location>
</feature>
<accession>A0A2T5BTN0</accession>
<name>A0A2T5BTN0_9RHOB</name>
<dbReference type="Proteomes" id="UP000243859">
    <property type="component" value="Unassembled WGS sequence"/>
</dbReference>
<keyword evidence="1" id="KW-0472">Membrane</keyword>
<gene>
    <name evidence="2" type="ORF">C8N32_105159</name>
</gene>
<keyword evidence="1" id="KW-0812">Transmembrane</keyword>
<sequence>MTEDTPTWHLYPVAILAILWNLAGCVDYVITQYGIEPFLTLFTQAQADYFTSFPSWIDGIWAMAVWGGLLGAVLLFFRSGAAPWILALAMGAMAVLAVWMLGIATPRVTEVVGPMAAYMLPAAVAVAAVFYLYARSLRVEGALV</sequence>
<dbReference type="OrthoDB" id="5801787at2"/>
<reference evidence="2 3" key="1">
    <citation type="submission" date="2018-04" db="EMBL/GenBank/DDBJ databases">
        <title>Genomic Encyclopedia of Archaeal and Bacterial Type Strains, Phase II (KMG-II): from individual species to whole genera.</title>
        <authorList>
            <person name="Goeker M."/>
        </authorList>
    </citation>
    <scope>NUCLEOTIDE SEQUENCE [LARGE SCALE GENOMIC DNA]</scope>
    <source>
        <strain evidence="2 3">DSM 18064</strain>
    </source>
</reference>
<dbReference type="RefSeq" id="WP_107891591.1">
    <property type="nucleotide sequence ID" value="NZ_NHSI01000053.1"/>
</dbReference>
<evidence type="ECO:0000313" key="3">
    <source>
        <dbReference type="Proteomes" id="UP000243859"/>
    </source>
</evidence>
<comment type="caution">
    <text evidence="2">The sequence shown here is derived from an EMBL/GenBank/DDBJ whole genome shotgun (WGS) entry which is preliminary data.</text>
</comment>
<organism evidence="2 3">
    <name type="scientific">Rhodovulum imhoffii</name>
    <dbReference type="NCBI Taxonomy" id="365340"/>
    <lineage>
        <taxon>Bacteria</taxon>
        <taxon>Pseudomonadati</taxon>
        <taxon>Pseudomonadota</taxon>
        <taxon>Alphaproteobacteria</taxon>
        <taxon>Rhodobacterales</taxon>
        <taxon>Paracoccaceae</taxon>
        <taxon>Rhodovulum</taxon>
    </lineage>
</organism>
<feature type="transmembrane region" description="Helical" evidence="1">
    <location>
        <begin position="12"/>
        <end position="35"/>
    </location>
</feature>
<dbReference type="EMBL" id="QAAA01000005">
    <property type="protein sequence ID" value="PTN02786.1"/>
    <property type="molecule type" value="Genomic_DNA"/>
</dbReference>